<dbReference type="Proteomes" id="UP000887576">
    <property type="component" value="Unplaced"/>
</dbReference>
<accession>A0AC34PVH2</accession>
<sequence>MDKQVNLLRESAESASLVSTTTTTSTPTFAPFTNANIDAFGRSYGNLAFADFTNNIKKTDNVVESENDS</sequence>
<protein>
    <submittedName>
        <fullName evidence="2">Uncharacterized protein</fullName>
    </submittedName>
</protein>
<proteinExistence type="predicted"/>
<reference evidence="2" key="1">
    <citation type="submission" date="2022-11" db="UniProtKB">
        <authorList>
            <consortium name="WormBaseParasite"/>
        </authorList>
    </citation>
    <scope>IDENTIFICATION</scope>
</reference>
<evidence type="ECO:0000313" key="2">
    <source>
        <dbReference type="WBParaSite" id="JU765_v2.g10410.t1"/>
    </source>
</evidence>
<organism evidence="1 2">
    <name type="scientific">Panagrolaimus sp. JU765</name>
    <dbReference type="NCBI Taxonomy" id="591449"/>
    <lineage>
        <taxon>Eukaryota</taxon>
        <taxon>Metazoa</taxon>
        <taxon>Ecdysozoa</taxon>
        <taxon>Nematoda</taxon>
        <taxon>Chromadorea</taxon>
        <taxon>Rhabditida</taxon>
        <taxon>Tylenchina</taxon>
        <taxon>Panagrolaimomorpha</taxon>
        <taxon>Panagrolaimoidea</taxon>
        <taxon>Panagrolaimidae</taxon>
        <taxon>Panagrolaimus</taxon>
    </lineage>
</organism>
<dbReference type="WBParaSite" id="JU765_v2.g10410.t1">
    <property type="protein sequence ID" value="JU765_v2.g10410.t1"/>
    <property type="gene ID" value="JU765_v2.g10410"/>
</dbReference>
<name>A0AC34PVH2_9BILA</name>
<evidence type="ECO:0000313" key="1">
    <source>
        <dbReference type="Proteomes" id="UP000887576"/>
    </source>
</evidence>